<organism evidence="3 4">
    <name type="scientific">Acidimangrovimonas pyrenivorans</name>
    <dbReference type="NCBI Taxonomy" id="2030798"/>
    <lineage>
        <taxon>Bacteria</taxon>
        <taxon>Pseudomonadati</taxon>
        <taxon>Pseudomonadota</taxon>
        <taxon>Alphaproteobacteria</taxon>
        <taxon>Rhodobacterales</taxon>
        <taxon>Paracoccaceae</taxon>
        <taxon>Acidimangrovimonas</taxon>
    </lineage>
</organism>
<accession>A0ABV7ABC0</accession>
<dbReference type="InterPro" id="IPR036259">
    <property type="entry name" value="MFS_trans_sf"/>
</dbReference>
<protein>
    <recommendedName>
        <fullName evidence="5">Phage holin family protein</fullName>
    </recommendedName>
</protein>
<sequence>MNALLSLLGRAARSQVENLKRAAATNAGFGLAIAIFALLALIFAVALGVHALALWIGMVGALAVGLGLSLLGCLVAWLMLRAARQRAQAERQAEETRLMREALQVTLPLLRSNPTLTIGLAMLAGFLLSLGGGSGSGGGSGKDRG</sequence>
<proteinExistence type="predicted"/>
<dbReference type="RefSeq" id="WP_377830810.1">
    <property type="nucleotide sequence ID" value="NZ_JBHRSK010000001.1"/>
</dbReference>
<evidence type="ECO:0008006" key="5">
    <source>
        <dbReference type="Google" id="ProtNLM"/>
    </source>
</evidence>
<evidence type="ECO:0000313" key="4">
    <source>
        <dbReference type="Proteomes" id="UP001595443"/>
    </source>
</evidence>
<feature type="transmembrane region" description="Helical" evidence="2">
    <location>
        <begin position="52"/>
        <end position="80"/>
    </location>
</feature>
<evidence type="ECO:0000256" key="1">
    <source>
        <dbReference type="SAM" id="Coils"/>
    </source>
</evidence>
<dbReference type="EMBL" id="JBHRSK010000001">
    <property type="protein sequence ID" value="MFC2966589.1"/>
    <property type="molecule type" value="Genomic_DNA"/>
</dbReference>
<dbReference type="SUPFAM" id="SSF103473">
    <property type="entry name" value="MFS general substrate transporter"/>
    <property type="match status" value="1"/>
</dbReference>
<name>A0ABV7ABC0_9RHOB</name>
<reference evidence="4" key="1">
    <citation type="journal article" date="2019" name="Int. J. Syst. Evol. Microbiol.">
        <title>The Global Catalogue of Microorganisms (GCM) 10K type strain sequencing project: providing services to taxonomists for standard genome sequencing and annotation.</title>
        <authorList>
            <consortium name="The Broad Institute Genomics Platform"/>
            <consortium name="The Broad Institute Genome Sequencing Center for Infectious Disease"/>
            <person name="Wu L."/>
            <person name="Ma J."/>
        </authorList>
    </citation>
    <scope>NUCLEOTIDE SEQUENCE [LARGE SCALE GENOMIC DNA]</scope>
    <source>
        <strain evidence="4">KCTC 62192</strain>
    </source>
</reference>
<keyword evidence="2" id="KW-0812">Transmembrane</keyword>
<evidence type="ECO:0000256" key="2">
    <source>
        <dbReference type="SAM" id="Phobius"/>
    </source>
</evidence>
<keyword evidence="2" id="KW-0472">Membrane</keyword>
<keyword evidence="4" id="KW-1185">Reference proteome</keyword>
<keyword evidence="1" id="KW-0175">Coiled coil</keyword>
<evidence type="ECO:0000313" key="3">
    <source>
        <dbReference type="EMBL" id="MFC2966589.1"/>
    </source>
</evidence>
<gene>
    <name evidence="3" type="ORF">ACFOES_00630</name>
</gene>
<comment type="caution">
    <text evidence="3">The sequence shown here is derived from an EMBL/GenBank/DDBJ whole genome shotgun (WGS) entry which is preliminary data.</text>
</comment>
<keyword evidence="2" id="KW-1133">Transmembrane helix</keyword>
<dbReference type="Proteomes" id="UP001595443">
    <property type="component" value="Unassembled WGS sequence"/>
</dbReference>
<feature type="transmembrane region" description="Helical" evidence="2">
    <location>
        <begin position="23"/>
        <end position="46"/>
    </location>
</feature>
<feature type="coiled-coil region" evidence="1">
    <location>
        <begin position="79"/>
        <end position="106"/>
    </location>
</feature>